<comment type="subcellular location">
    <subcellularLocation>
        <location evidence="1">Cell membrane</location>
        <topology evidence="1">Multi-pass membrane protein</topology>
    </subcellularLocation>
</comment>
<reference evidence="9 10" key="1">
    <citation type="journal article" date="2005" name="Nucleic Acids Res.">
        <title>Genomic blueprint of Hahella chejuensis, a marine microbe producing an algicidal agent.</title>
        <authorList>
            <person name="Jeong H."/>
            <person name="Yim J.H."/>
            <person name="Lee C."/>
            <person name="Choi S.-H."/>
            <person name="Park Y.K."/>
            <person name="Yoon S.H."/>
            <person name="Hur C.-G."/>
            <person name="Kang H.-Y."/>
            <person name="Kim D."/>
            <person name="Lee H.H."/>
            <person name="Park K.H."/>
            <person name="Park S.-H."/>
            <person name="Park H.-S."/>
            <person name="Lee H.K."/>
            <person name="Oh T.K."/>
            <person name="Kim J.F."/>
        </authorList>
    </citation>
    <scope>NUCLEOTIDE SEQUENCE [LARGE SCALE GENOMIC DNA]</scope>
    <source>
        <strain evidence="9 10">KCTC 2396</strain>
    </source>
</reference>
<dbReference type="InterPro" id="IPR004254">
    <property type="entry name" value="AdipoR/HlyIII-related"/>
</dbReference>
<keyword evidence="7" id="KW-0862">Zinc</keyword>
<evidence type="ECO:0000256" key="2">
    <source>
        <dbReference type="ARBA" id="ARBA00008488"/>
    </source>
</evidence>
<keyword evidence="3" id="KW-1003">Cell membrane</keyword>
<dbReference type="OrthoDB" id="9813689at2"/>
<evidence type="ECO:0000256" key="1">
    <source>
        <dbReference type="ARBA" id="ARBA00004651"/>
    </source>
</evidence>
<feature type="transmembrane region" description="Helical" evidence="8">
    <location>
        <begin position="163"/>
        <end position="184"/>
    </location>
</feature>
<dbReference type="NCBIfam" id="TIGR01065">
    <property type="entry name" value="hlyIII"/>
    <property type="match status" value="1"/>
</dbReference>
<dbReference type="GO" id="GO:0046872">
    <property type="term" value="F:metal ion binding"/>
    <property type="evidence" value="ECO:0007669"/>
    <property type="project" value="UniProtKB-KW"/>
</dbReference>
<dbReference type="KEGG" id="hch:HCH_04808"/>
<dbReference type="STRING" id="349521.HCH_04808"/>
<evidence type="ECO:0000256" key="6">
    <source>
        <dbReference type="ARBA" id="ARBA00023136"/>
    </source>
</evidence>
<gene>
    <name evidence="9" type="ordered locus">HCH_04808</name>
</gene>
<comment type="similarity">
    <text evidence="2">Belongs to the UPF0073 (Hly-III) family.</text>
</comment>
<dbReference type="Proteomes" id="UP000000238">
    <property type="component" value="Chromosome"/>
</dbReference>
<dbReference type="HOGENOM" id="CLU_051078_1_0_6"/>
<feature type="transmembrane region" description="Helical" evidence="8">
    <location>
        <begin position="139"/>
        <end position="157"/>
    </location>
</feature>
<dbReference type="AlphaFoldDB" id="Q2SCX2"/>
<evidence type="ECO:0000313" key="10">
    <source>
        <dbReference type="Proteomes" id="UP000000238"/>
    </source>
</evidence>
<dbReference type="RefSeq" id="WP_011398567.1">
    <property type="nucleotide sequence ID" value="NC_007645.1"/>
</dbReference>
<feature type="transmembrane region" description="Helical" evidence="8">
    <location>
        <begin position="196"/>
        <end position="213"/>
    </location>
</feature>
<dbReference type="GO" id="GO:0005886">
    <property type="term" value="C:plasma membrane"/>
    <property type="evidence" value="ECO:0007669"/>
    <property type="project" value="UniProtKB-SubCell"/>
</dbReference>
<evidence type="ECO:0000256" key="3">
    <source>
        <dbReference type="ARBA" id="ARBA00022475"/>
    </source>
</evidence>
<dbReference type="GO" id="GO:0140911">
    <property type="term" value="F:pore-forming activity"/>
    <property type="evidence" value="ECO:0007669"/>
    <property type="project" value="InterPro"/>
</dbReference>
<feature type="binding site" evidence="7">
    <location>
        <position position="195"/>
    </location>
    <ligand>
        <name>Zn(2+)</name>
        <dbReference type="ChEBI" id="CHEBI:29105"/>
    </ligand>
</feature>
<accession>Q2SCX2</accession>
<keyword evidence="7" id="KW-0479">Metal-binding</keyword>
<keyword evidence="5 8" id="KW-1133">Transmembrane helix</keyword>
<feature type="binding site" evidence="7">
    <location>
        <position position="69"/>
    </location>
    <ligand>
        <name>Zn(2+)</name>
        <dbReference type="ChEBI" id="CHEBI:29105"/>
    </ligand>
</feature>
<feature type="transmembrane region" description="Helical" evidence="8">
    <location>
        <begin position="53"/>
        <end position="71"/>
    </location>
</feature>
<keyword evidence="4 8" id="KW-0812">Transmembrane</keyword>
<evidence type="ECO:0000256" key="8">
    <source>
        <dbReference type="SAM" id="Phobius"/>
    </source>
</evidence>
<evidence type="ECO:0000256" key="5">
    <source>
        <dbReference type="ARBA" id="ARBA00022989"/>
    </source>
</evidence>
<feature type="binding site" evidence="7">
    <location>
        <position position="191"/>
    </location>
    <ligand>
        <name>Zn(2+)</name>
        <dbReference type="ChEBI" id="CHEBI:29105"/>
    </ligand>
</feature>
<dbReference type="PANTHER" id="PTHR20855:SF3">
    <property type="entry name" value="LD03007P"/>
    <property type="match status" value="1"/>
</dbReference>
<organism evidence="9 10">
    <name type="scientific">Hahella chejuensis (strain KCTC 2396)</name>
    <dbReference type="NCBI Taxonomy" id="349521"/>
    <lineage>
        <taxon>Bacteria</taxon>
        <taxon>Pseudomonadati</taxon>
        <taxon>Pseudomonadota</taxon>
        <taxon>Gammaproteobacteria</taxon>
        <taxon>Oceanospirillales</taxon>
        <taxon>Hahellaceae</taxon>
        <taxon>Hahella</taxon>
    </lineage>
</organism>
<name>Q2SCX2_HAHCH</name>
<dbReference type="PANTHER" id="PTHR20855">
    <property type="entry name" value="ADIPOR/PROGESTIN RECEPTOR-RELATED"/>
    <property type="match status" value="1"/>
</dbReference>
<dbReference type="InterPro" id="IPR005744">
    <property type="entry name" value="Hy-lIII"/>
</dbReference>
<feature type="transmembrane region" description="Helical" evidence="8">
    <location>
        <begin position="78"/>
        <end position="101"/>
    </location>
</feature>
<evidence type="ECO:0000256" key="7">
    <source>
        <dbReference type="PIRSR" id="PIRSR604254-1"/>
    </source>
</evidence>
<dbReference type="EMBL" id="CP000155">
    <property type="protein sequence ID" value="ABC31502.1"/>
    <property type="molecule type" value="Genomic_DNA"/>
</dbReference>
<keyword evidence="10" id="KW-1185">Reference proteome</keyword>
<dbReference type="Pfam" id="PF03006">
    <property type="entry name" value="HlyIII"/>
    <property type="match status" value="1"/>
</dbReference>
<keyword evidence="6 8" id="KW-0472">Membrane</keyword>
<dbReference type="eggNOG" id="COG1272">
    <property type="taxonomic scope" value="Bacteria"/>
</dbReference>
<protein>
    <submittedName>
        <fullName evidence="9">Predicted membrane protein</fullName>
    </submittedName>
</protein>
<evidence type="ECO:0000256" key="4">
    <source>
        <dbReference type="ARBA" id="ARBA00022692"/>
    </source>
</evidence>
<sequence>MSTKNRRQQTLGEEIVNALTHGIGAVVSVSAVTLLIVFASLQEDPWKIVGVSIYGGALFLLLLASTLYHGVQHPRAKFFLNLFDHCAIYLLIAGTYTPFLLVNLRGALGWSMFGVVWGLALVGIVCKLCFHGRFKTIHLFNYLVMGWVGIVATPELMESLSSNAFAMIIAGGLAYTIGVFFYVWDRFPYAHSIWHLFVLGGSTCHYIAVYNGVL</sequence>
<proteinExistence type="inferred from homology"/>
<feature type="transmembrane region" description="Helical" evidence="8">
    <location>
        <begin position="21"/>
        <end position="41"/>
    </location>
</feature>
<feature type="transmembrane region" description="Helical" evidence="8">
    <location>
        <begin position="107"/>
        <end position="130"/>
    </location>
</feature>
<evidence type="ECO:0000313" key="9">
    <source>
        <dbReference type="EMBL" id="ABC31502.1"/>
    </source>
</evidence>